<keyword evidence="2" id="KW-1185">Reference proteome</keyword>
<proteinExistence type="predicted"/>
<dbReference type="SUPFAM" id="SSF52047">
    <property type="entry name" value="RNI-like"/>
    <property type="match status" value="1"/>
</dbReference>
<dbReference type="GO" id="GO:0005829">
    <property type="term" value="C:cytosol"/>
    <property type="evidence" value="ECO:0007669"/>
    <property type="project" value="TreeGrafter"/>
</dbReference>
<protein>
    <submittedName>
        <fullName evidence="1">Uncharacterized protein</fullName>
    </submittedName>
</protein>
<dbReference type="GO" id="GO:0005096">
    <property type="term" value="F:GTPase activator activity"/>
    <property type="evidence" value="ECO:0007669"/>
    <property type="project" value="UniProtKB-KW"/>
</dbReference>
<dbReference type="eggNOG" id="COG5238">
    <property type="taxonomic scope" value="Bacteria"/>
</dbReference>
<name>K9WUG6_9NOST</name>
<dbReference type="AlphaFoldDB" id="K9WUG6"/>
<accession>K9WUG6</accession>
<sequence length="388" mass="41738">MNEQIIHCPIHDVMETASDVLEAIFPLIEHLQTNIPVTRQTTFPRGIVMPDGRLDLCKQGLGYLGFQPIAEALAANKTIASLLLGTNGIGNAGAADVAKLIECNQHLEVVYLGCNQIADISELANALTKNTSVTGLWLKRNPIGLSGASFIAEMLCHNHSIRTLDLVNTNIGDQGLAIIIDALIHQNRTVERLYLGGNQIDCKGAQLLATLLRKNSAIKAILLNVNDLGDAGAVALAEALQQNHTLVELGVASNGITPQGGIRLIEAIQKHPALVNVDLGYSQSTRVLGAIANSLGDAGAEAIANLLVNNQTLRKINLRRNGITEQGKLSLIAGLQHNRTIRQLILDGKQHSQITALIQRNFNLELEKDLAIARDVALIKSVYRGQIQ</sequence>
<dbReference type="Gene3D" id="3.80.10.10">
    <property type="entry name" value="Ribonuclease Inhibitor"/>
    <property type="match status" value="4"/>
</dbReference>
<dbReference type="Proteomes" id="UP000010475">
    <property type="component" value="Chromosome"/>
</dbReference>
<dbReference type="GO" id="GO:0031267">
    <property type="term" value="F:small GTPase binding"/>
    <property type="evidence" value="ECO:0007669"/>
    <property type="project" value="TreeGrafter"/>
</dbReference>
<dbReference type="OrthoDB" id="581240at2"/>
<gene>
    <name evidence="1" type="ORF">Cylst_1568</name>
</gene>
<dbReference type="STRING" id="56107.Cylst_1568"/>
<dbReference type="InterPro" id="IPR027038">
    <property type="entry name" value="RanGap"/>
</dbReference>
<dbReference type="GO" id="GO:0006913">
    <property type="term" value="P:nucleocytoplasmic transport"/>
    <property type="evidence" value="ECO:0007669"/>
    <property type="project" value="TreeGrafter"/>
</dbReference>
<dbReference type="PROSITE" id="PS51450">
    <property type="entry name" value="LRR"/>
    <property type="match status" value="1"/>
</dbReference>
<organism evidence="1 2">
    <name type="scientific">Cylindrospermum stagnale PCC 7417</name>
    <dbReference type="NCBI Taxonomy" id="56107"/>
    <lineage>
        <taxon>Bacteria</taxon>
        <taxon>Bacillati</taxon>
        <taxon>Cyanobacteriota</taxon>
        <taxon>Cyanophyceae</taxon>
        <taxon>Nostocales</taxon>
        <taxon>Nostocaceae</taxon>
        <taxon>Cylindrospermum</taxon>
    </lineage>
</organism>
<dbReference type="InterPro" id="IPR001611">
    <property type="entry name" value="Leu-rich_rpt"/>
</dbReference>
<dbReference type="SMART" id="SM00368">
    <property type="entry name" value="LRR_RI"/>
    <property type="match status" value="9"/>
</dbReference>
<dbReference type="Pfam" id="PF13516">
    <property type="entry name" value="LRR_6"/>
    <property type="match status" value="5"/>
</dbReference>
<dbReference type="HOGENOM" id="CLU_017147_5_3_3"/>
<dbReference type="RefSeq" id="WP_015207104.1">
    <property type="nucleotide sequence ID" value="NC_019757.1"/>
</dbReference>
<dbReference type="PANTHER" id="PTHR24113">
    <property type="entry name" value="RAN GTPASE-ACTIVATING PROTEIN 1"/>
    <property type="match status" value="1"/>
</dbReference>
<reference evidence="1 2" key="1">
    <citation type="submission" date="2012-06" db="EMBL/GenBank/DDBJ databases">
        <title>Finished chromosome of genome of Cylindrospermum stagnale PCC 7417.</title>
        <authorList>
            <consortium name="US DOE Joint Genome Institute"/>
            <person name="Gugger M."/>
            <person name="Coursin T."/>
            <person name="Rippka R."/>
            <person name="Tandeau De Marsac N."/>
            <person name="Huntemann M."/>
            <person name="Wei C.-L."/>
            <person name="Han J."/>
            <person name="Detter J.C."/>
            <person name="Han C."/>
            <person name="Tapia R."/>
            <person name="Chen A."/>
            <person name="Kyrpides N."/>
            <person name="Mavromatis K."/>
            <person name="Markowitz V."/>
            <person name="Szeto E."/>
            <person name="Ivanova N."/>
            <person name="Pagani I."/>
            <person name="Pati A."/>
            <person name="Goodwin L."/>
            <person name="Nordberg H.P."/>
            <person name="Cantor M.N."/>
            <person name="Hua S.X."/>
            <person name="Woyke T."/>
            <person name="Kerfeld C.A."/>
        </authorList>
    </citation>
    <scope>NUCLEOTIDE SEQUENCE [LARGE SCALE GENOMIC DNA]</scope>
    <source>
        <strain evidence="1 2">PCC 7417</strain>
    </source>
</reference>
<dbReference type="EMBL" id="CP003642">
    <property type="protein sequence ID" value="AFZ23848.1"/>
    <property type="molecule type" value="Genomic_DNA"/>
</dbReference>
<dbReference type="PATRIC" id="fig|56107.3.peg.1765"/>
<dbReference type="KEGG" id="csg:Cylst_1568"/>
<evidence type="ECO:0000313" key="2">
    <source>
        <dbReference type="Proteomes" id="UP000010475"/>
    </source>
</evidence>
<evidence type="ECO:0000313" key="1">
    <source>
        <dbReference type="EMBL" id="AFZ23848.1"/>
    </source>
</evidence>
<dbReference type="InterPro" id="IPR032675">
    <property type="entry name" value="LRR_dom_sf"/>
</dbReference>
<dbReference type="GO" id="GO:0048471">
    <property type="term" value="C:perinuclear region of cytoplasm"/>
    <property type="evidence" value="ECO:0007669"/>
    <property type="project" value="TreeGrafter"/>
</dbReference>